<evidence type="ECO:0000256" key="3">
    <source>
        <dbReference type="RuleBase" id="RU000363"/>
    </source>
</evidence>
<dbReference type="CDD" id="cd05233">
    <property type="entry name" value="SDR_c"/>
    <property type="match status" value="1"/>
</dbReference>
<evidence type="ECO:0000256" key="1">
    <source>
        <dbReference type="ARBA" id="ARBA00006484"/>
    </source>
</evidence>
<dbReference type="EMBL" id="SNYA01000003">
    <property type="protein sequence ID" value="TDP93215.1"/>
    <property type="molecule type" value="Genomic_DNA"/>
</dbReference>
<reference evidence="4 5" key="1">
    <citation type="submission" date="2019-03" db="EMBL/GenBank/DDBJ databases">
        <title>Genomic analyses of the natural microbiome of Caenorhabditis elegans.</title>
        <authorList>
            <person name="Samuel B."/>
        </authorList>
    </citation>
    <scope>NUCLEOTIDE SEQUENCE [LARGE SCALE GENOMIC DNA]</scope>
    <source>
        <strain evidence="4 5">JUb18</strain>
    </source>
</reference>
<dbReference type="Gene3D" id="3.40.50.720">
    <property type="entry name" value="NAD(P)-binding Rossmann-like Domain"/>
    <property type="match status" value="1"/>
</dbReference>
<evidence type="ECO:0000256" key="2">
    <source>
        <dbReference type="ARBA" id="ARBA00023002"/>
    </source>
</evidence>
<dbReference type="AlphaFoldDB" id="A0A4R6S3G1"/>
<dbReference type="GO" id="GO:0016491">
    <property type="term" value="F:oxidoreductase activity"/>
    <property type="evidence" value="ECO:0007669"/>
    <property type="project" value="UniProtKB-KW"/>
</dbReference>
<dbReference type="InterPro" id="IPR002347">
    <property type="entry name" value="SDR_fam"/>
</dbReference>
<sequence length="267" mass="28867">MSVRCQTVPMTYTALITGASAGLGQEFARQLAGFGVHLILVARAEDRLTALANELTTDAATPEVLASDLTTEAGLERVATRLSDPDRPVDILINNAGFGVYASFETSDIADERRLHELLSWAPLRLCHAAVPGMLDRGQGWILNVASVAAFTPTGTYGAAKAAVVSLSRSLNARYRRRGVRVTALCPGLLATEFHERMGEDHLPQLPAIAWADTRRVAREGLRALHAGRSVLLSDWRYRLMGPLTRILPDRLLERASTTNAQAGDSA</sequence>
<comment type="similarity">
    <text evidence="1 3">Belongs to the short-chain dehydrogenases/reductases (SDR) family.</text>
</comment>
<dbReference type="Pfam" id="PF00106">
    <property type="entry name" value="adh_short"/>
    <property type="match status" value="1"/>
</dbReference>
<name>A0A4R6S3G1_9MICO</name>
<dbReference type="InterPro" id="IPR036291">
    <property type="entry name" value="NAD(P)-bd_dom_sf"/>
</dbReference>
<protein>
    <recommendedName>
        <fullName evidence="6">Short-subunit dehydrogenase</fullName>
    </recommendedName>
</protein>
<evidence type="ECO:0000313" key="5">
    <source>
        <dbReference type="Proteomes" id="UP000295601"/>
    </source>
</evidence>
<evidence type="ECO:0000313" key="4">
    <source>
        <dbReference type="EMBL" id="TDP93215.1"/>
    </source>
</evidence>
<dbReference type="Proteomes" id="UP000295601">
    <property type="component" value="Unassembled WGS sequence"/>
</dbReference>
<dbReference type="SUPFAM" id="SSF51735">
    <property type="entry name" value="NAD(P)-binding Rossmann-fold domains"/>
    <property type="match status" value="1"/>
</dbReference>
<dbReference type="PRINTS" id="PR00081">
    <property type="entry name" value="GDHRDH"/>
</dbReference>
<keyword evidence="2" id="KW-0560">Oxidoreductase</keyword>
<accession>A0A4R6S3G1</accession>
<dbReference type="PRINTS" id="PR00080">
    <property type="entry name" value="SDRFAMILY"/>
</dbReference>
<gene>
    <name evidence="4" type="ORF">EDF62_1191</name>
</gene>
<evidence type="ECO:0008006" key="6">
    <source>
        <dbReference type="Google" id="ProtNLM"/>
    </source>
</evidence>
<proteinExistence type="inferred from homology"/>
<comment type="caution">
    <text evidence="4">The sequence shown here is derived from an EMBL/GenBank/DDBJ whole genome shotgun (WGS) entry which is preliminary data.</text>
</comment>
<dbReference type="PANTHER" id="PTHR44196">
    <property type="entry name" value="DEHYDROGENASE/REDUCTASE SDR FAMILY MEMBER 7B"/>
    <property type="match status" value="1"/>
</dbReference>
<organism evidence="4 5">
    <name type="scientific">Leucobacter luti</name>
    <dbReference type="NCBI Taxonomy" id="340320"/>
    <lineage>
        <taxon>Bacteria</taxon>
        <taxon>Bacillati</taxon>
        <taxon>Actinomycetota</taxon>
        <taxon>Actinomycetes</taxon>
        <taxon>Micrococcales</taxon>
        <taxon>Microbacteriaceae</taxon>
        <taxon>Leucobacter</taxon>
    </lineage>
</organism>
<dbReference type="PIRSF" id="PIRSF000126">
    <property type="entry name" value="11-beta-HSD1"/>
    <property type="match status" value="1"/>
</dbReference>
<keyword evidence="5" id="KW-1185">Reference proteome</keyword>
<dbReference type="GO" id="GO:0016020">
    <property type="term" value="C:membrane"/>
    <property type="evidence" value="ECO:0007669"/>
    <property type="project" value="TreeGrafter"/>
</dbReference>
<dbReference type="PANTHER" id="PTHR44196:SF2">
    <property type="entry name" value="SHORT-CHAIN DEHYDROGENASE-RELATED"/>
    <property type="match status" value="1"/>
</dbReference>